<evidence type="ECO:0008006" key="4">
    <source>
        <dbReference type="Google" id="ProtNLM"/>
    </source>
</evidence>
<protein>
    <recommendedName>
        <fullName evidence="4">Lipoprotein</fullName>
    </recommendedName>
</protein>
<dbReference type="Proteomes" id="UP001223978">
    <property type="component" value="Unassembled WGS sequence"/>
</dbReference>
<dbReference type="EMBL" id="JASCIQ010000047">
    <property type="protein sequence ID" value="MDI3408551.1"/>
    <property type="molecule type" value="Genomic_DNA"/>
</dbReference>
<reference evidence="2 3" key="1">
    <citation type="submission" date="2023-05" db="EMBL/GenBank/DDBJ databases">
        <title>Draft genome sequence of Streptomyces sp. B-S-A6 isolated from a cave soil in Thailand.</title>
        <authorList>
            <person name="Chamroensaksri N."/>
            <person name="Muangham S."/>
        </authorList>
    </citation>
    <scope>NUCLEOTIDE SEQUENCE [LARGE SCALE GENOMIC DNA]</scope>
    <source>
        <strain evidence="2 3">B-S-A6</strain>
    </source>
</reference>
<proteinExistence type="predicted"/>
<keyword evidence="3" id="KW-1185">Reference proteome</keyword>
<dbReference type="RefSeq" id="WP_282546436.1">
    <property type="nucleotide sequence ID" value="NZ_JASCIQ010000047.1"/>
</dbReference>
<evidence type="ECO:0000256" key="1">
    <source>
        <dbReference type="SAM" id="MobiDB-lite"/>
    </source>
</evidence>
<gene>
    <name evidence="2" type="ORF">QIS96_32625</name>
</gene>
<sequence length="142" mass="15287">MGLAFAGTACTSVDETTPAPAGEEQTAKPPSEAPPEEKSPQGGREATANERDDLKSFGLDDRSQAGFTDIWLTWTITNSSSKKSNYTWDWEALDADGTRGANGTQFEADVQPGQTAQGEFFTTLKTTDVKLNITSFDRTMAP</sequence>
<feature type="region of interest" description="Disordered" evidence="1">
    <location>
        <begin position="1"/>
        <end position="60"/>
    </location>
</feature>
<comment type="caution">
    <text evidence="2">The sequence shown here is derived from an EMBL/GenBank/DDBJ whole genome shotgun (WGS) entry which is preliminary data.</text>
</comment>
<evidence type="ECO:0000313" key="3">
    <source>
        <dbReference type="Proteomes" id="UP001223978"/>
    </source>
</evidence>
<name>A0ABT6SMV1_9ACTN</name>
<accession>A0ABT6SMV1</accession>
<feature type="compositionally biased region" description="Basic and acidic residues" evidence="1">
    <location>
        <begin position="47"/>
        <end position="60"/>
    </location>
</feature>
<evidence type="ECO:0000313" key="2">
    <source>
        <dbReference type="EMBL" id="MDI3408551.1"/>
    </source>
</evidence>
<organism evidence="2 3">
    <name type="scientific">Streptomyces cavernicola</name>
    <dbReference type="NCBI Taxonomy" id="3043613"/>
    <lineage>
        <taxon>Bacteria</taxon>
        <taxon>Bacillati</taxon>
        <taxon>Actinomycetota</taxon>
        <taxon>Actinomycetes</taxon>
        <taxon>Kitasatosporales</taxon>
        <taxon>Streptomycetaceae</taxon>
        <taxon>Streptomyces</taxon>
    </lineage>
</organism>